<organism evidence="2 3">
    <name type="scientific">Austropuccinia psidii MF-1</name>
    <dbReference type="NCBI Taxonomy" id="1389203"/>
    <lineage>
        <taxon>Eukaryota</taxon>
        <taxon>Fungi</taxon>
        <taxon>Dikarya</taxon>
        <taxon>Basidiomycota</taxon>
        <taxon>Pucciniomycotina</taxon>
        <taxon>Pucciniomycetes</taxon>
        <taxon>Pucciniales</taxon>
        <taxon>Sphaerophragmiaceae</taxon>
        <taxon>Austropuccinia</taxon>
    </lineage>
</organism>
<evidence type="ECO:0000313" key="3">
    <source>
        <dbReference type="Proteomes" id="UP000765509"/>
    </source>
</evidence>
<keyword evidence="3" id="KW-1185">Reference proteome</keyword>
<protein>
    <submittedName>
        <fullName evidence="2">Uncharacterized protein</fullName>
    </submittedName>
</protein>
<accession>A0A9Q3BYS2</accession>
<dbReference type="EMBL" id="AVOT02003527">
    <property type="protein sequence ID" value="MBW0473763.1"/>
    <property type="molecule type" value="Genomic_DNA"/>
</dbReference>
<sequence>MEEEAPSRKEGRGPTRSNSFSGVEESDGTEGVPDPVGASQGIWVPTLAQSYQPVSHQSEPLLLAIMQQMTQMMANLQAASSSKSSGPPAFKTPYIKAPECLDGTQPFTVRSFIPPCQLIFHNDPTNFSQVRKKDLCSTSFLICRVAKSIEPYIPNITNQDPTYLLNSWQSFESQLFTLFEDPNEVRKAEAELV</sequence>
<feature type="region of interest" description="Disordered" evidence="1">
    <location>
        <begin position="1"/>
        <end position="38"/>
    </location>
</feature>
<gene>
    <name evidence="2" type="ORF">O181_013478</name>
</gene>
<proteinExistence type="predicted"/>
<feature type="compositionally biased region" description="Basic and acidic residues" evidence="1">
    <location>
        <begin position="1"/>
        <end position="13"/>
    </location>
</feature>
<dbReference type="AlphaFoldDB" id="A0A9Q3BYS2"/>
<evidence type="ECO:0000313" key="2">
    <source>
        <dbReference type="EMBL" id="MBW0473763.1"/>
    </source>
</evidence>
<reference evidence="2" key="1">
    <citation type="submission" date="2021-03" db="EMBL/GenBank/DDBJ databases">
        <title>Draft genome sequence of rust myrtle Austropuccinia psidii MF-1, a brazilian biotype.</title>
        <authorList>
            <person name="Quecine M.C."/>
            <person name="Pachon D.M.R."/>
            <person name="Bonatelli M.L."/>
            <person name="Correr F.H."/>
            <person name="Franceschini L.M."/>
            <person name="Leite T.F."/>
            <person name="Margarido G.R.A."/>
            <person name="Almeida C.A."/>
            <person name="Ferrarezi J.A."/>
            <person name="Labate C.A."/>
        </authorList>
    </citation>
    <scope>NUCLEOTIDE SEQUENCE</scope>
    <source>
        <strain evidence="2">MF-1</strain>
    </source>
</reference>
<name>A0A9Q3BYS2_9BASI</name>
<evidence type="ECO:0000256" key="1">
    <source>
        <dbReference type="SAM" id="MobiDB-lite"/>
    </source>
</evidence>
<dbReference type="Proteomes" id="UP000765509">
    <property type="component" value="Unassembled WGS sequence"/>
</dbReference>
<comment type="caution">
    <text evidence="2">The sequence shown here is derived from an EMBL/GenBank/DDBJ whole genome shotgun (WGS) entry which is preliminary data.</text>
</comment>